<keyword evidence="20" id="KW-1185">Reference proteome</keyword>
<comment type="similarity">
    <text evidence="2 14 15">Belongs to the TonB-dependent receptor family.</text>
</comment>
<dbReference type="Pfam" id="PF00593">
    <property type="entry name" value="TonB_dep_Rec_b-barrel"/>
    <property type="match status" value="1"/>
</dbReference>
<evidence type="ECO:0000256" key="2">
    <source>
        <dbReference type="ARBA" id="ARBA00009810"/>
    </source>
</evidence>
<proteinExistence type="inferred from homology"/>
<dbReference type="Gene3D" id="2.170.130.10">
    <property type="entry name" value="TonB-dependent receptor, plug domain"/>
    <property type="match status" value="1"/>
</dbReference>
<dbReference type="InterPro" id="IPR000531">
    <property type="entry name" value="Beta-barrel_TonB"/>
</dbReference>
<organism evidence="19 20">
    <name type="scientific">Xanthomonas boreopolis</name>
    <dbReference type="NCBI Taxonomy" id="86183"/>
    <lineage>
        <taxon>Bacteria</taxon>
        <taxon>Pseudomonadati</taxon>
        <taxon>Pseudomonadota</taxon>
        <taxon>Gammaproteobacteria</taxon>
        <taxon>Lysobacterales</taxon>
        <taxon>Lysobacteraceae</taxon>
        <taxon>Xanthomonas</taxon>
    </lineage>
</organism>
<dbReference type="RefSeq" id="WP_434028548.1">
    <property type="nucleotide sequence ID" value="NZ_BNBA01000003.1"/>
</dbReference>
<keyword evidence="5" id="KW-0410">Iron transport</keyword>
<dbReference type="InterPro" id="IPR036942">
    <property type="entry name" value="Beta-barrel_TonB_sf"/>
</dbReference>
<feature type="signal peptide" evidence="16">
    <location>
        <begin position="1"/>
        <end position="26"/>
    </location>
</feature>
<feature type="chain" id="PRO_5037641465" evidence="16">
    <location>
        <begin position="27"/>
        <end position="695"/>
    </location>
</feature>
<feature type="domain" description="TonB-dependent receptor plug" evidence="18">
    <location>
        <begin position="63"/>
        <end position="161"/>
    </location>
</feature>
<accession>A0A919KH67</accession>
<evidence type="ECO:0000256" key="12">
    <source>
        <dbReference type="ARBA" id="ARBA00023170"/>
    </source>
</evidence>
<dbReference type="Pfam" id="PF07715">
    <property type="entry name" value="Plug"/>
    <property type="match status" value="1"/>
</dbReference>
<evidence type="ECO:0000256" key="14">
    <source>
        <dbReference type="PROSITE-ProRule" id="PRU01360"/>
    </source>
</evidence>
<evidence type="ECO:0000256" key="8">
    <source>
        <dbReference type="ARBA" id="ARBA00023004"/>
    </source>
</evidence>
<dbReference type="GO" id="GO:0015344">
    <property type="term" value="F:siderophore uptake transmembrane transporter activity"/>
    <property type="evidence" value="ECO:0007669"/>
    <property type="project" value="TreeGrafter"/>
</dbReference>
<keyword evidence="8" id="KW-0408">Iron</keyword>
<dbReference type="GO" id="GO:0009279">
    <property type="term" value="C:cell outer membrane"/>
    <property type="evidence" value="ECO:0007669"/>
    <property type="project" value="UniProtKB-SubCell"/>
</dbReference>
<keyword evidence="11 14" id="KW-0472">Membrane</keyword>
<keyword evidence="4 14" id="KW-1134">Transmembrane beta strand</keyword>
<keyword evidence="13 14" id="KW-0998">Cell outer membrane</keyword>
<evidence type="ECO:0000256" key="3">
    <source>
        <dbReference type="ARBA" id="ARBA00022448"/>
    </source>
</evidence>
<evidence type="ECO:0000256" key="7">
    <source>
        <dbReference type="ARBA" id="ARBA00022729"/>
    </source>
</evidence>
<evidence type="ECO:0000256" key="15">
    <source>
        <dbReference type="RuleBase" id="RU003357"/>
    </source>
</evidence>
<keyword evidence="6 14" id="KW-0812">Transmembrane</keyword>
<dbReference type="PANTHER" id="PTHR32552:SF68">
    <property type="entry name" value="FERRICHROME OUTER MEMBRANE TRANSPORTER_PHAGE RECEPTOR"/>
    <property type="match status" value="1"/>
</dbReference>
<evidence type="ECO:0000256" key="4">
    <source>
        <dbReference type="ARBA" id="ARBA00022452"/>
    </source>
</evidence>
<dbReference type="GO" id="GO:0038023">
    <property type="term" value="F:signaling receptor activity"/>
    <property type="evidence" value="ECO:0007669"/>
    <property type="project" value="InterPro"/>
</dbReference>
<evidence type="ECO:0000259" key="18">
    <source>
        <dbReference type="Pfam" id="PF07715"/>
    </source>
</evidence>
<dbReference type="GO" id="GO:0015891">
    <property type="term" value="P:siderophore transport"/>
    <property type="evidence" value="ECO:0007669"/>
    <property type="project" value="InterPro"/>
</dbReference>
<comment type="subcellular location">
    <subcellularLocation>
        <location evidence="1 14">Cell outer membrane</location>
        <topology evidence="1 14">Multi-pass membrane protein</topology>
    </subcellularLocation>
</comment>
<evidence type="ECO:0000256" key="11">
    <source>
        <dbReference type="ARBA" id="ARBA00023136"/>
    </source>
</evidence>
<sequence length="695" mass="75760">MSRLSPRRRLFGACALLSSVAVPALAPAEEAVTTTLSAVRVSNQGNGFHPAAPATSAKSDLPLEQTPLALDVLGRALLDSQQVRSLNDALQSAGGVVGGTFGRRGWDDFIIRGQTASDSVFVDGLRSSAGNRVAEPMYGLEQVEVLKGPASLLYGQVQPGGMVNLVSKRPLAVARGHAELTVGSHGLRQASADLNLPLEQQRAALRINALASNSDDATDHVWSRERFIAPALALDLGEDTDFVLLTSYQQRRYVRQQGLPLQGAVLPNRNGPLRRTLFTGEPGQSPYDAEQWRAGWQLDHRFGNDWRLHHGLRWQQSEVDGDLVANETFLADQRTLRRSGTRQQWGGRTWTQDTYLAANFGDAAFRQELIVGLNAFRTWEWASQQTCQVGTIDVYDPVYTGIACPSARSRDNLSIVTSGGLYLRDSLQWGEDWLLLLGLRHDRSRVETENRLIGSRGSVDAQATTGSAALMYQLAPGVRPYLSYATSFTPNAGTDAQGAAFEPEWGKQWELGVKYALGERAMLTTAIYDLRRRNVLQSDPINDGYSIAIGEQRSRGGEVELSADFGSGISVNASYAYTDARIRDDGGQQPSTVGTRLPNVPRHSGALWLRYDPHAGGDGWYASAGARAADARISYGYLIPGYTVFDVGAGYRLGPWSCALNVRNLFDRDYFSGGLARAVALGDPRTLALQVSRRF</sequence>
<gene>
    <name evidence="19" type="primary">foxA</name>
    <name evidence="19" type="ORF">GCM10009090_06360</name>
</gene>
<dbReference type="Gene3D" id="2.40.170.20">
    <property type="entry name" value="TonB-dependent receptor, beta-barrel domain"/>
    <property type="match status" value="1"/>
</dbReference>
<dbReference type="InterPro" id="IPR010105">
    <property type="entry name" value="TonB_sidphr_rcpt"/>
</dbReference>
<dbReference type="EMBL" id="BNBA01000003">
    <property type="protein sequence ID" value="GHH48388.1"/>
    <property type="molecule type" value="Genomic_DNA"/>
</dbReference>
<evidence type="ECO:0000256" key="9">
    <source>
        <dbReference type="ARBA" id="ARBA00023065"/>
    </source>
</evidence>
<reference evidence="19" key="2">
    <citation type="submission" date="2020-09" db="EMBL/GenBank/DDBJ databases">
        <authorList>
            <person name="Sun Q."/>
            <person name="Ohkuma M."/>
        </authorList>
    </citation>
    <scope>NUCLEOTIDE SEQUENCE</scope>
    <source>
        <strain evidence="19">JCM 13306</strain>
    </source>
</reference>
<dbReference type="Proteomes" id="UP000623958">
    <property type="component" value="Unassembled WGS sequence"/>
</dbReference>
<protein>
    <submittedName>
        <fullName evidence="19">Ligand-gated channel protein</fullName>
    </submittedName>
</protein>
<dbReference type="InterPro" id="IPR037066">
    <property type="entry name" value="Plug_dom_sf"/>
</dbReference>
<dbReference type="InterPro" id="IPR012910">
    <property type="entry name" value="Plug_dom"/>
</dbReference>
<dbReference type="PANTHER" id="PTHR32552">
    <property type="entry name" value="FERRICHROME IRON RECEPTOR-RELATED"/>
    <property type="match status" value="1"/>
</dbReference>
<keyword evidence="3 14" id="KW-0813">Transport</keyword>
<name>A0A919KH67_9XANT</name>
<evidence type="ECO:0000256" key="10">
    <source>
        <dbReference type="ARBA" id="ARBA00023077"/>
    </source>
</evidence>
<reference evidence="19" key="1">
    <citation type="journal article" date="2014" name="Int. J. Syst. Evol. Microbiol.">
        <title>Complete genome sequence of Corynebacterium casei LMG S-19264T (=DSM 44701T), isolated from a smear-ripened cheese.</title>
        <authorList>
            <consortium name="US DOE Joint Genome Institute (JGI-PGF)"/>
            <person name="Walter F."/>
            <person name="Albersmeier A."/>
            <person name="Kalinowski J."/>
            <person name="Ruckert C."/>
        </authorList>
    </citation>
    <scope>NUCLEOTIDE SEQUENCE</scope>
    <source>
        <strain evidence="19">JCM 13306</strain>
    </source>
</reference>
<keyword evidence="7 16" id="KW-0732">Signal</keyword>
<comment type="caution">
    <text evidence="19">The sequence shown here is derived from an EMBL/GenBank/DDBJ whole genome shotgun (WGS) entry which is preliminary data.</text>
</comment>
<keyword evidence="12" id="KW-0675">Receptor</keyword>
<dbReference type="NCBIfam" id="TIGR01783">
    <property type="entry name" value="TonB-siderophor"/>
    <property type="match status" value="1"/>
</dbReference>
<evidence type="ECO:0000256" key="16">
    <source>
        <dbReference type="SAM" id="SignalP"/>
    </source>
</evidence>
<evidence type="ECO:0000256" key="13">
    <source>
        <dbReference type="ARBA" id="ARBA00023237"/>
    </source>
</evidence>
<evidence type="ECO:0000313" key="19">
    <source>
        <dbReference type="EMBL" id="GHH48388.1"/>
    </source>
</evidence>
<evidence type="ECO:0000256" key="1">
    <source>
        <dbReference type="ARBA" id="ARBA00004571"/>
    </source>
</evidence>
<evidence type="ECO:0000256" key="6">
    <source>
        <dbReference type="ARBA" id="ARBA00022692"/>
    </source>
</evidence>
<dbReference type="SUPFAM" id="SSF56935">
    <property type="entry name" value="Porins"/>
    <property type="match status" value="1"/>
</dbReference>
<evidence type="ECO:0000313" key="20">
    <source>
        <dbReference type="Proteomes" id="UP000623958"/>
    </source>
</evidence>
<dbReference type="AlphaFoldDB" id="A0A919KH67"/>
<feature type="domain" description="TonB-dependent receptor-like beta-barrel" evidence="17">
    <location>
        <begin position="238"/>
        <end position="665"/>
    </location>
</feature>
<dbReference type="CDD" id="cd01347">
    <property type="entry name" value="ligand_gated_channel"/>
    <property type="match status" value="1"/>
</dbReference>
<evidence type="ECO:0000259" key="17">
    <source>
        <dbReference type="Pfam" id="PF00593"/>
    </source>
</evidence>
<dbReference type="PROSITE" id="PS52016">
    <property type="entry name" value="TONB_DEPENDENT_REC_3"/>
    <property type="match status" value="1"/>
</dbReference>
<keyword evidence="10 15" id="KW-0798">TonB box</keyword>
<evidence type="ECO:0000256" key="5">
    <source>
        <dbReference type="ARBA" id="ARBA00022496"/>
    </source>
</evidence>
<dbReference type="InterPro" id="IPR039426">
    <property type="entry name" value="TonB-dep_rcpt-like"/>
</dbReference>
<keyword evidence="9" id="KW-0406">Ion transport</keyword>